<dbReference type="RefSeq" id="WP_249314324.1">
    <property type="nucleotide sequence ID" value="NZ_JACRSR010000001.1"/>
</dbReference>
<keyword evidence="3" id="KW-0812">Transmembrane</keyword>
<dbReference type="Pfam" id="PF07501">
    <property type="entry name" value="G5"/>
    <property type="match status" value="1"/>
</dbReference>
<evidence type="ECO:0000256" key="1">
    <source>
        <dbReference type="ARBA" id="ARBA00022729"/>
    </source>
</evidence>
<dbReference type="Pfam" id="PF04294">
    <property type="entry name" value="VanW"/>
    <property type="match status" value="1"/>
</dbReference>
<feature type="region of interest" description="Disordered" evidence="2">
    <location>
        <begin position="1"/>
        <end position="40"/>
    </location>
</feature>
<dbReference type="PROSITE" id="PS51109">
    <property type="entry name" value="G5"/>
    <property type="match status" value="1"/>
</dbReference>
<evidence type="ECO:0000256" key="2">
    <source>
        <dbReference type="SAM" id="MobiDB-lite"/>
    </source>
</evidence>
<keyword evidence="1" id="KW-0732">Signal</keyword>
<keyword evidence="3" id="KW-0472">Membrane</keyword>
<dbReference type="Proteomes" id="UP000623172">
    <property type="component" value="Unassembled WGS sequence"/>
</dbReference>
<feature type="compositionally biased region" description="Pro residues" evidence="2">
    <location>
        <begin position="503"/>
        <end position="536"/>
    </location>
</feature>
<dbReference type="EMBL" id="JACRSR010000001">
    <property type="protein sequence ID" value="MBC8530408.1"/>
    <property type="molecule type" value="Genomic_DNA"/>
</dbReference>
<proteinExistence type="predicted"/>
<sequence length="547" mass="58178">MSNENKKQNAGGGQPKKGQAKKGQPKNGQPNGQKKTADRKGGSKKGLIIALVVLLVVAGCAGGYMIWQNNSTAGTLSRDTYYDGVSVAGVDLSGKTREEARTLVAEQEQKIQNETKLALVYESSRYELTGADFAFTFDTDQVLETAYQAGRTGTDEERLAAIEALKVTPQNFDISYTVDASGAGARIAEIAAALDVEPVEPTIGEFNPSLEEKFVFTEGKDGAKVDQEALLAEVESKVAAKDFTDLVITLNPVSPLHTKEDLTANVRKIATASTTVTNNSNRNTNIRLITEKISGNVVMPGETFSVNETSGPRSAANGYKPAHALVQGEYVDEIGGGICQASTTLFCAVAKADLEIVERQPHGIPATYVEYGFDATVAWPSLDFKFKNNTEYPIYIEGYLDGLTLTYNIYGAPIEGDPGISIKLKSVYLGSIAQPEAKVTIDNSLNPGEEVVDKKGRTGHVADTYKVFYKDGKELKSEKLCNSRYPAAQAVIRKGPDATPSPSVTPSPNTPPPVTDPPVTQPPVTNPPASDPPATNPPAEGAGEGGA</sequence>
<protein>
    <submittedName>
        <fullName evidence="5">VanW family protein</fullName>
    </submittedName>
</protein>
<dbReference type="PANTHER" id="PTHR35788">
    <property type="entry name" value="EXPORTED PROTEIN-RELATED"/>
    <property type="match status" value="1"/>
</dbReference>
<dbReference type="InterPro" id="IPR052913">
    <property type="entry name" value="Glycopeptide_resist_protein"/>
</dbReference>
<keyword evidence="6" id="KW-1185">Reference proteome</keyword>
<dbReference type="InterPro" id="IPR022029">
    <property type="entry name" value="YoaR-like_PG-bd"/>
</dbReference>
<evidence type="ECO:0000313" key="5">
    <source>
        <dbReference type="EMBL" id="MBC8530408.1"/>
    </source>
</evidence>
<comment type="caution">
    <text evidence="5">The sequence shown here is derived from an EMBL/GenBank/DDBJ whole genome shotgun (WGS) entry which is preliminary data.</text>
</comment>
<dbReference type="AlphaFoldDB" id="A0A926D281"/>
<evidence type="ECO:0000313" key="6">
    <source>
        <dbReference type="Proteomes" id="UP000623172"/>
    </source>
</evidence>
<accession>A0A926D281</accession>
<evidence type="ECO:0000256" key="3">
    <source>
        <dbReference type="SAM" id="Phobius"/>
    </source>
</evidence>
<reference evidence="5" key="1">
    <citation type="submission" date="2020-08" db="EMBL/GenBank/DDBJ databases">
        <title>Genome public.</title>
        <authorList>
            <person name="Liu C."/>
            <person name="Sun Q."/>
        </authorList>
    </citation>
    <scope>NUCLEOTIDE SEQUENCE</scope>
    <source>
        <strain evidence="5">NSJ-53</strain>
    </source>
</reference>
<dbReference type="Gene3D" id="2.20.230.10">
    <property type="entry name" value="Resuscitation-promoting factor rpfb"/>
    <property type="match status" value="1"/>
</dbReference>
<dbReference type="SMART" id="SM01208">
    <property type="entry name" value="G5"/>
    <property type="match status" value="1"/>
</dbReference>
<feature type="transmembrane region" description="Helical" evidence="3">
    <location>
        <begin position="47"/>
        <end position="67"/>
    </location>
</feature>
<organism evidence="5 6">
    <name type="scientific">Gehongia tenuis</name>
    <dbReference type="NCBI Taxonomy" id="2763655"/>
    <lineage>
        <taxon>Bacteria</taxon>
        <taxon>Bacillati</taxon>
        <taxon>Bacillota</taxon>
        <taxon>Clostridia</taxon>
        <taxon>Christensenellales</taxon>
        <taxon>Christensenellaceae</taxon>
        <taxon>Gehongia</taxon>
    </lineage>
</organism>
<dbReference type="PANTHER" id="PTHR35788:SF1">
    <property type="entry name" value="EXPORTED PROTEIN"/>
    <property type="match status" value="1"/>
</dbReference>
<gene>
    <name evidence="5" type="ORF">H8696_00925</name>
</gene>
<feature type="region of interest" description="Disordered" evidence="2">
    <location>
        <begin position="492"/>
        <end position="547"/>
    </location>
</feature>
<keyword evidence="3" id="KW-1133">Transmembrane helix</keyword>
<dbReference type="Pfam" id="PF12229">
    <property type="entry name" value="PG_binding_4"/>
    <property type="match status" value="1"/>
</dbReference>
<dbReference type="InterPro" id="IPR011098">
    <property type="entry name" value="G5_dom"/>
</dbReference>
<name>A0A926D281_9FIRM</name>
<feature type="domain" description="G5" evidence="4">
    <location>
        <begin position="419"/>
        <end position="498"/>
    </location>
</feature>
<dbReference type="InterPro" id="IPR007391">
    <property type="entry name" value="Vancomycin_resist_VanW"/>
</dbReference>
<evidence type="ECO:0000259" key="4">
    <source>
        <dbReference type="PROSITE" id="PS51109"/>
    </source>
</evidence>